<keyword evidence="1 4" id="KW-0808">Transferase</keyword>
<dbReference type="EMBL" id="MK500407">
    <property type="protein sequence ID" value="QBK89048.1"/>
    <property type="molecule type" value="Genomic_DNA"/>
</dbReference>
<name>A0A481Z0Q1_9VIRU</name>
<gene>
    <name evidence="4" type="ORF">LCMiAC02_01410</name>
</gene>
<sequence length="275" mass="31118">MNKICLVILAAGMSSRFGGTPKQFVKIGPNGETLIEYSVNQALKMQFSQIHFIVGEKTEKLIKNLFGNKYMLHNSDKSIPITYSMQTYDKSVRSKPWGTADALTTIKGYINTPFIICNGDDIYGSETFKICYNQLVLDENISMGFLLKDVLPESGKVNRGIFTIDKNNNMITLNETFGIEKKNVSPKMLETAMCSVNFFGFQPNIIDIIIDRNNLFKKKNKKNKNVECLLPIVINNLVNDKIINIKVFISNDKWYGVTNPGDEIIMSQQIKNDSK</sequence>
<evidence type="ECO:0000256" key="1">
    <source>
        <dbReference type="ARBA" id="ARBA00022679"/>
    </source>
</evidence>
<protein>
    <submittedName>
        <fullName evidence="4">MobA-like NTP transferase domain protein</fullName>
    </submittedName>
</protein>
<dbReference type="SUPFAM" id="SSF53448">
    <property type="entry name" value="Nucleotide-diphospho-sugar transferases"/>
    <property type="match status" value="1"/>
</dbReference>
<proteinExistence type="predicted"/>
<evidence type="ECO:0000256" key="2">
    <source>
        <dbReference type="ARBA" id="ARBA00022695"/>
    </source>
</evidence>
<dbReference type="Pfam" id="PF12804">
    <property type="entry name" value="NTP_transf_3"/>
    <property type="match status" value="1"/>
</dbReference>
<dbReference type="PANTHER" id="PTHR43584">
    <property type="entry name" value="NUCLEOTIDYL TRANSFERASE"/>
    <property type="match status" value="1"/>
</dbReference>
<accession>A0A481Z0Q1</accession>
<dbReference type="InterPro" id="IPR029044">
    <property type="entry name" value="Nucleotide-diphossugar_trans"/>
</dbReference>
<dbReference type="PANTHER" id="PTHR43584:SF8">
    <property type="entry name" value="N-ACETYLMURAMATE ALPHA-1-PHOSPHATE URIDYLYLTRANSFERASE"/>
    <property type="match status" value="1"/>
</dbReference>
<keyword evidence="2" id="KW-0548">Nucleotidyltransferase</keyword>
<dbReference type="GO" id="GO:0016779">
    <property type="term" value="F:nucleotidyltransferase activity"/>
    <property type="evidence" value="ECO:0007669"/>
    <property type="project" value="UniProtKB-KW"/>
</dbReference>
<feature type="domain" description="MobA-like NTP transferase" evidence="3">
    <location>
        <begin position="7"/>
        <end position="57"/>
    </location>
</feature>
<dbReference type="Gene3D" id="3.90.550.10">
    <property type="entry name" value="Spore Coat Polysaccharide Biosynthesis Protein SpsA, Chain A"/>
    <property type="match status" value="1"/>
</dbReference>
<evidence type="ECO:0000259" key="3">
    <source>
        <dbReference type="Pfam" id="PF12804"/>
    </source>
</evidence>
<dbReference type="InterPro" id="IPR025877">
    <property type="entry name" value="MobA-like_NTP_Trfase"/>
</dbReference>
<reference evidence="4" key="1">
    <citation type="journal article" date="2019" name="MBio">
        <title>Virus Genomes from Deep Sea Sediments Expand the Ocean Megavirome and Support Independent Origins of Viral Gigantism.</title>
        <authorList>
            <person name="Backstrom D."/>
            <person name="Yutin N."/>
            <person name="Jorgensen S.L."/>
            <person name="Dharamshi J."/>
            <person name="Homa F."/>
            <person name="Zaremba-Niedwiedzka K."/>
            <person name="Spang A."/>
            <person name="Wolf Y.I."/>
            <person name="Koonin E.V."/>
            <person name="Ettema T.J."/>
        </authorList>
    </citation>
    <scope>NUCLEOTIDE SEQUENCE</scope>
</reference>
<organism evidence="4">
    <name type="scientific">Mimivirus LCMiAC02</name>
    <dbReference type="NCBI Taxonomy" id="2506609"/>
    <lineage>
        <taxon>Viruses</taxon>
        <taxon>Varidnaviria</taxon>
        <taxon>Bamfordvirae</taxon>
        <taxon>Nucleocytoviricota</taxon>
        <taxon>Megaviricetes</taxon>
        <taxon>Imitervirales</taxon>
        <taxon>Mimiviridae</taxon>
        <taxon>Klosneuvirinae</taxon>
    </lineage>
</organism>
<dbReference type="InterPro" id="IPR050065">
    <property type="entry name" value="GlmU-like"/>
</dbReference>
<evidence type="ECO:0000313" key="4">
    <source>
        <dbReference type="EMBL" id="QBK89048.1"/>
    </source>
</evidence>